<feature type="domain" description="Protein kinase" evidence="6">
    <location>
        <begin position="32"/>
        <end position="326"/>
    </location>
</feature>
<reference evidence="7 8" key="1">
    <citation type="journal article" date="2009" name="Appl. Environ. Microbiol.">
        <title>Three genomes from the phylum Acidobacteria provide insight into the lifestyles of these microorganisms in soils.</title>
        <authorList>
            <person name="Ward N.L."/>
            <person name="Challacombe J.F."/>
            <person name="Janssen P.H."/>
            <person name="Henrissat B."/>
            <person name="Coutinho P.M."/>
            <person name="Wu M."/>
            <person name="Xie G."/>
            <person name="Haft D.H."/>
            <person name="Sait M."/>
            <person name="Badger J."/>
            <person name="Barabote R.D."/>
            <person name="Bradley B."/>
            <person name="Brettin T.S."/>
            <person name="Brinkac L.M."/>
            <person name="Bruce D."/>
            <person name="Creasy T."/>
            <person name="Daugherty S.C."/>
            <person name="Davidsen T.M."/>
            <person name="DeBoy R.T."/>
            <person name="Detter J.C."/>
            <person name="Dodson R.J."/>
            <person name="Durkin A.S."/>
            <person name="Ganapathy A."/>
            <person name="Gwinn-Giglio M."/>
            <person name="Han C.S."/>
            <person name="Khouri H."/>
            <person name="Kiss H."/>
            <person name="Kothari S.P."/>
            <person name="Madupu R."/>
            <person name="Nelson K.E."/>
            <person name="Nelson W.C."/>
            <person name="Paulsen I."/>
            <person name="Penn K."/>
            <person name="Ren Q."/>
            <person name="Rosovitz M.J."/>
            <person name="Selengut J.D."/>
            <person name="Shrivastava S."/>
            <person name="Sullivan S.A."/>
            <person name="Tapia R."/>
            <person name="Thompson L.S."/>
            <person name="Watkins K.L."/>
            <person name="Yang Q."/>
            <person name="Yu C."/>
            <person name="Zafar N."/>
            <person name="Zhou L."/>
            <person name="Kuske C.R."/>
        </authorList>
    </citation>
    <scope>NUCLEOTIDE SEQUENCE [LARGE SCALE GENOMIC DNA]</scope>
    <source>
        <strain evidence="7 8">Ellin345</strain>
    </source>
</reference>
<dbReference type="InterPro" id="IPR011990">
    <property type="entry name" value="TPR-like_helical_dom_sf"/>
</dbReference>
<dbReference type="Gene3D" id="3.30.200.20">
    <property type="entry name" value="Phosphorylase Kinase, domain 1"/>
    <property type="match status" value="1"/>
</dbReference>
<dbReference type="PROSITE" id="PS00108">
    <property type="entry name" value="PROTEIN_KINASE_ST"/>
    <property type="match status" value="1"/>
</dbReference>
<dbReference type="PANTHER" id="PTHR46082:SF6">
    <property type="entry name" value="AAA+ ATPASE DOMAIN-CONTAINING PROTEIN-RELATED"/>
    <property type="match status" value="1"/>
</dbReference>
<evidence type="ECO:0000256" key="2">
    <source>
        <dbReference type="ARBA" id="ARBA00022840"/>
    </source>
</evidence>
<dbReference type="Gene3D" id="1.10.510.10">
    <property type="entry name" value="Transferase(Phosphotransferase) domain 1"/>
    <property type="match status" value="1"/>
</dbReference>
<dbReference type="EnsemblBacteria" id="ABF41311">
    <property type="protein sequence ID" value="ABF41311"/>
    <property type="gene ID" value="Acid345_2310"/>
</dbReference>
<dbReference type="Proteomes" id="UP000002432">
    <property type="component" value="Chromosome"/>
</dbReference>
<dbReference type="KEGG" id="aba:Acid345_2310"/>
<evidence type="ECO:0000256" key="4">
    <source>
        <dbReference type="SAM" id="MobiDB-lite"/>
    </source>
</evidence>
<dbReference type="SUPFAM" id="SSF56112">
    <property type="entry name" value="Protein kinase-like (PK-like)"/>
    <property type="match status" value="1"/>
</dbReference>
<keyword evidence="5" id="KW-1133">Transmembrane helix</keyword>
<evidence type="ECO:0000256" key="1">
    <source>
        <dbReference type="ARBA" id="ARBA00022741"/>
    </source>
</evidence>
<dbReference type="InterPro" id="IPR019734">
    <property type="entry name" value="TPR_rpt"/>
</dbReference>
<evidence type="ECO:0000256" key="5">
    <source>
        <dbReference type="SAM" id="Phobius"/>
    </source>
</evidence>
<evidence type="ECO:0000313" key="8">
    <source>
        <dbReference type="Proteomes" id="UP000002432"/>
    </source>
</evidence>
<dbReference type="HOGENOM" id="CLU_007799_1_0_0"/>
<dbReference type="Gene3D" id="1.25.40.10">
    <property type="entry name" value="Tetratricopeptide repeat domain"/>
    <property type="match status" value="2"/>
</dbReference>
<keyword evidence="1 3" id="KW-0547">Nucleotide-binding</keyword>
<keyword evidence="7" id="KW-0723">Serine/threonine-protein kinase</keyword>
<dbReference type="RefSeq" id="WP_011523112.1">
    <property type="nucleotide sequence ID" value="NC_008009.1"/>
</dbReference>
<accession>Q1IP89</accession>
<keyword evidence="7" id="KW-0418">Kinase</keyword>
<dbReference type="PROSITE" id="PS00107">
    <property type="entry name" value="PROTEIN_KINASE_ATP"/>
    <property type="match status" value="1"/>
</dbReference>
<keyword evidence="7" id="KW-0808">Transferase</keyword>
<dbReference type="CDD" id="cd14014">
    <property type="entry name" value="STKc_PknB_like"/>
    <property type="match status" value="1"/>
</dbReference>
<dbReference type="SUPFAM" id="SSF48452">
    <property type="entry name" value="TPR-like"/>
    <property type="match status" value="2"/>
</dbReference>
<feature type="binding site" evidence="3">
    <location>
        <position position="62"/>
    </location>
    <ligand>
        <name>ATP</name>
        <dbReference type="ChEBI" id="CHEBI:30616"/>
    </ligand>
</feature>
<dbReference type="Pfam" id="PF13424">
    <property type="entry name" value="TPR_12"/>
    <property type="match status" value="3"/>
</dbReference>
<evidence type="ECO:0000313" key="7">
    <source>
        <dbReference type="EMBL" id="ABF41311.1"/>
    </source>
</evidence>
<dbReference type="InterPro" id="IPR011009">
    <property type="entry name" value="Kinase-like_dom_sf"/>
</dbReference>
<dbReference type="EMBL" id="CP000360">
    <property type="protein sequence ID" value="ABF41311.1"/>
    <property type="molecule type" value="Genomic_DNA"/>
</dbReference>
<dbReference type="InterPro" id="IPR008271">
    <property type="entry name" value="Ser/Thr_kinase_AS"/>
</dbReference>
<dbReference type="eggNOG" id="COG0515">
    <property type="taxonomic scope" value="Bacteria"/>
</dbReference>
<dbReference type="eggNOG" id="COG0457">
    <property type="taxonomic scope" value="Bacteria"/>
</dbReference>
<dbReference type="STRING" id="204669.Acid345_2310"/>
<feature type="region of interest" description="Disordered" evidence="4">
    <location>
        <begin position="258"/>
        <end position="282"/>
    </location>
</feature>
<dbReference type="SMART" id="SM00028">
    <property type="entry name" value="TPR"/>
    <property type="match status" value="4"/>
</dbReference>
<feature type="transmembrane region" description="Helical" evidence="5">
    <location>
        <begin position="351"/>
        <end position="372"/>
    </location>
</feature>
<dbReference type="PANTHER" id="PTHR46082">
    <property type="entry name" value="ATP/GTP-BINDING PROTEIN-RELATED"/>
    <property type="match status" value="1"/>
</dbReference>
<sequence length="841" mass="92836">MADDPNPKQPQPTAETVGIFAALSSKRAIGPYRLIDLLGEGGMGEVWMAEQVEPLRRTVALKLIKAGMDTKAVVARFESERQALALMDHPNIARVFDAGSTPEGRPYFVMEYVPGQPITAYCDRQKLALKQRLELFIQVCEGVQHAHQKAIIHRDLKPSNVLVQEIDKRPVPKIIDFGLAKATGQRLTEATMYTEVGARVGTPAYMSPEQADANERNIDTRTDVYSLGVILYELLTGVLPFEPQDTTADEMLRKIRDEEAPRPSTKLRSSTQNAVKVAEQRQEQPQTLIRHLRGELDWIVMKALEKDRGRRYGTPTELAADVQRYLKNEPVQAGAPSTLYRAQKFVRRHRFGVATASVVLLLLIGFAVTMAVQAKRIAKERDRANREAEASKRVADFMTEMFKVSDPSNSRGNTITAREILDKASKEIETGLSKDPELQARLMNTMANTYYGLGLYSEATGLYQKSISVREKLFGANDTQVLDTRTELAWVLSEVGKLDEAEKMATQTLEADRRVLPKDDARTTKTMSTLSWILQREGKFPEAEKLERGALAIQQKTAGPDDHETIDTMLALSATTGEEGKYDESVQVEKDAIAAIRRTMGADNPTAISAETNLAVTLMYAGKYEDSAKVLQGNIEQLKRVLGPEHPKTLFAEAVQGSNLERLGKPDEAIATLRSTVDTMRRVMGADNPDTLSASMTLATALSDAGKFAEAESIARDVLDRYRKTVGNDNPHTTDAMGTLATVLVHEKRFAEADKFFAESVEIIQKSGRTTDLGSALYNYACGDAIAGSRDKAFEHLTQAIATGYAPAPEAMEADNDLKSLHADPRFAETIADARKRAGQK</sequence>
<dbReference type="GO" id="GO:0005524">
    <property type="term" value="F:ATP binding"/>
    <property type="evidence" value="ECO:0007669"/>
    <property type="project" value="UniProtKB-UniRule"/>
</dbReference>
<organism evidence="7 8">
    <name type="scientific">Koribacter versatilis (strain Ellin345)</name>
    <dbReference type="NCBI Taxonomy" id="204669"/>
    <lineage>
        <taxon>Bacteria</taxon>
        <taxon>Pseudomonadati</taxon>
        <taxon>Acidobacteriota</taxon>
        <taxon>Terriglobia</taxon>
        <taxon>Terriglobales</taxon>
        <taxon>Candidatus Korobacteraceae</taxon>
        <taxon>Candidatus Korobacter</taxon>
    </lineage>
</organism>
<protein>
    <submittedName>
        <fullName evidence="7">Serine/threonine protein kinase with TPR repeats</fullName>
    </submittedName>
</protein>
<keyword evidence="5" id="KW-0812">Transmembrane</keyword>
<dbReference type="InterPro" id="IPR053137">
    <property type="entry name" value="NLR-like"/>
</dbReference>
<dbReference type="Pfam" id="PF13374">
    <property type="entry name" value="TPR_10"/>
    <property type="match status" value="1"/>
</dbReference>
<proteinExistence type="predicted"/>
<evidence type="ECO:0000256" key="3">
    <source>
        <dbReference type="PROSITE-ProRule" id="PRU10141"/>
    </source>
</evidence>
<dbReference type="SMART" id="SM00220">
    <property type="entry name" value="S_TKc"/>
    <property type="match status" value="1"/>
</dbReference>
<dbReference type="NCBIfam" id="NF047558">
    <property type="entry name" value="TPR_END_plus"/>
    <property type="match status" value="1"/>
</dbReference>
<keyword evidence="5" id="KW-0472">Membrane</keyword>
<keyword evidence="2 3" id="KW-0067">ATP-binding</keyword>
<dbReference type="OrthoDB" id="9783151at2"/>
<dbReference type="InterPro" id="IPR017441">
    <property type="entry name" value="Protein_kinase_ATP_BS"/>
</dbReference>
<gene>
    <name evidence="7" type="ordered locus">Acid345_2310</name>
</gene>
<keyword evidence="8" id="KW-1185">Reference proteome</keyword>
<dbReference type="Pfam" id="PF00069">
    <property type="entry name" value="Pkinase"/>
    <property type="match status" value="1"/>
</dbReference>
<dbReference type="PROSITE" id="PS50011">
    <property type="entry name" value="PROTEIN_KINASE_DOM"/>
    <property type="match status" value="1"/>
</dbReference>
<name>Q1IP89_KORVE</name>
<dbReference type="AlphaFoldDB" id="Q1IP89"/>
<evidence type="ECO:0000259" key="6">
    <source>
        <dbReference type="PROSITE" id="PS50011"/>
    </source>
</evidence>
<dbReference type="GO" id="GO:0004674">
    <property type="term" value="F:protein serine/threonine kinase activity"/>
    <property type="evidence" value="ECO:0007669"/>
    <property type="project" value="UniProtKB-KW"/>
</dbReference>
<dbReference type="InterPro" id="IPR000719">
    <property type="entry name" value="Prot_kinase_dom"/>
</dbReference>